<dbReference type="HOGENOM" id="CLU_049344_1_2_1"/>
<dbReference type="EMBL" id="GL996510">
    <property type="protein sequence ID" value="EGV66473.1"/>
    <property type="molecule type" value="Genomic_DNA"/>
</dbReference>
<keyword evidence="2 5" id="KW-0489">Methyltransferase</keyword>
<evidence type="ECO:0000256" key="2">
    <source>
        <dbReference type="ARBA" id="ARBA00022603"/>
    </source>
</evidence>
<proteinExistence type="inferred from homology"/>
<feature type="domain" description="Methyltransferase type 11" evidence="4">
    <location>
        <begin position="46"/>
        <end position="147"/>
    </location>
</feature>
<evidence type="ECO:0000313" key="5">
    <source>
        <dbReference type="EMBL" id="EGV66473.1"/>
    </source>
</evidence>
<dbReference type="RefSeq" id="XP_006683731.1">
    <property type="nucleotide sequence ID" value="XM_006683668.1"/>
</dbReference>
<dbReference type="STRING" id="590646.G3AW77"/>
<evidence type="ECO:0000256" key="3">
    <source>
        <dbReference type="ARBA" id="ARBA00022679"/>
    </source>
</evidence>
<dbReference type="GO" id="GO:0008757">
    <property type="term" value="F:S-adenosylmethionine-dependent methyltransferase activity"/>
    <property type="evidence" value="ECO:0007669"/>
    <property type="project" value="InterPro"/>
</dbReference>
<dbReference type="PANTHER" id="PTHR44942">
    <property type="entry name" value="METHYLTRANSF_11 DOMAIN-CONTAINING PROTEIN"/>
    <property type="match status" value="1"/>
</dbReference>
<dbReference type="Gene3D" id="3.40.50.150">
    <property type="entry name" value="Vaccinia Virus protein VP39"/>
    <property type="match status" value="1"/>
</dbReference>
<dbReference type="Proteomes" id="UP000000707">
    <property type="component" value="Unassembled WGS sequence"/>
</dbReference>
<accession>G3AW77</accession>
<dbReference type="InterPro" id="IPR051052">
    <property type="entry name" value="Diverse_substrate_MTase"/>
</dbReference>
<dbReference type="OrthoDB" id="10027013at2759"/>
<protein>
    <submittedName>
        <fullName evidence="5">S-adenosyl-L-methionine-dependent methyltransferase</fullName>
    </submittedName>
</protein>
<evidence type="ECO:0000313" key="6">
    <source>
        <dbReference type="Proteomes" id="UP000000707"/>
    </source>
</evidence>
<dbReference type="GO" id="GO:0032259">
    <property type="term" value="P:methylation"/>
    <property type="evidence" value="ECO:0007669"/>
    <property type="project" value="UniProtKB-KW"/>
</dbReference>
<dbReference type="InterPro" id="IPR029063">
    <property type="entry name" value="SAM-dependent_MTases_sf"/>
</dbReference>
<evidence type="ECO:0000259" key="4">
    <source>
        <dbReference type="Pfam" id="PF08241"/>
    </source>
</evidence>
<dbReference type="eggNOG" id="KOG3010">
    <property type="taxonomic scope" value="Eukaryota"/>
</dbReference>
<gene>
    <name evidence="5" type="ORF">CANTEDRAFT_112197</name>
</gene>
<organism evidence="6">
    <name type="scientific">Candida tenuis (strain ATCC 10573 / BCRC 21748 / CBS 615 / JCM 9827 / NBRC 10315 / NRRL Y-1498 / VKM Y-70)</name>
    <name type="common">Yeast</name>
    <name type="synonym">Yamadazyma tenuis</name>
    <dbReference type="NCBI Taxonomy" id="590646"/>
    <lineage>
        <taxon>Eukaryota</taxon>
        <taxon>Fungi</taxon>
        <taxon>Dikarya</taxon>
        <taxon>Ascomycota</taxon>
        <taxon>Saccharomycotina</taxon>
        <taxon>Pichiomycetes</taxon>
        <taxon>Debaryomycetaceae</taxon>
        <taxon>Yamadazyma</taxon>
    </lineage>
</organism>
<dbReference type="KEGG" id="cten:18246397"/>
<name>G3AW77_CANTC</name>
<dbReference type="SUPFAM" id="SSF53335">
    <property type="entry name" value="S-adenosyl-L-methionine-dependent methyltransferases"/>
    <property type="match status" value="1"/>
</dbReference>
<sequence length="302" mass="34279">MATFSKTGFKTLNYNSFRPRYPPSFYQLLAKYATGSDSPKPIQRTLDIGCGTGIATYDLLNISENVVGLDLSPSMVQTCNDLKAQRCEELGIKDQSRVSFVEGDIDSLPTNEKFDLITAAQCLHWSSDFPKFFKRIHEILKPGGTLAYWYYVDPIFVNDSPEALQKAKKIYFKYAYDDPNLMGPHWEQPGRNVIKNCYVDVNKHIPKEAFTDVTIDSYYPSVDAYVPPSDDKNLVLVKPGVGIKAMEKYFSTYSGYHNLLAVNKDSTFIDDYAKELKEATGWTDDTKLDMVWNTGYTFLKKA</sequence>
<dbReference type="InterPro" id="IPR013216">
    <property type="entry name" value="Methyltransf_11"/>
</dbReference>
<keyword evidence="3 5" id="KW-0808">Transferase</keyword>
<reference evidence="5 6" key="1">
    <citation type="journal article" date="2011" name="Proc. Natl. Acad. Sci. U.S.A.">
        <title>Comparative genomics of xylose-fermenting fungi for enhanced biofuel production.</title>
        <authorList>
            <person name="Wohlbach D.J."/>
            <person name="Kuo A."/>
            <person name="Sato T.K."/>
            <person name="Potts K.M."/>
            <person name="Salamov A.A."/>
            <person name="LaButti K.M."/>
            <person name="Sun H."/>
            <person name="Clum A."/>
            <person name="Pangilinan J.L."/>
            <person name="Lindquist E.A."/>
            <person name="Lucas S."/>
            <person name="Lapidus A."/>
            <person name="Jin M."/>
            <person name="Gunawan C."/>
            <person name="Balan V."/>
            <person name="Dale B.E."/>
            <person name="Jeffries T.W."/>
            <person name="Zinkel R."/>
            <person name="Barry K.W."/>
            <person name="Grigoriev I.V."/>
            <person name="Gasch A.P."/>
        </authorList>
    </citation>
    <scope>NUCLEOTIDE SEQUENCE [LARGE SCALE GENOMIC DNA]</scope>
    <source>
        <strain evidence="6">ATCC 10573 / BCRC 21748 / CBS 615 / JCM 9827 / NBRC 10315 / NRRL Y-1498 / VKM Y-70</strain>
    </source>
</reference>
<dbReference type="CDD" id="cd02440">
    <property type="entry name" value="AdoMet_MTases"/>
    <property type="match status" value="1"/>
</dbReference>
<keyword evidence="6" id="KW-1185">Reference proteome</keyword>
<dbReference type="PANTHER" id="PTHR44942:SF4">
    <property type="entry name" value="METHYLTRANSFERASE TYPE 11 DOMAIN-CONTAINING PROTEIN"/>
    <property type="match status" value="1"/>
</dbReference>
<dbReference type="AlphaFoldDB" id="G3AW77"/>
<dbReference type="GeneID" id="18246397"/>
<comment type="similarity">
    <text evidence="1">Belongs to the methyltransferase superfamily.</text>
</comment>
<evidence type="ECO:0000256" key="1">
    <source>
        <dbReference type="ARBA" id="ARBA00008361"/>
    </source>
</evidence>
<dbReference type="Pfam" id="PF08241">
    <property type="entry name" value="Methyltransf_11"/>
    <property type="match status" value="1"/>
</dbReference>